<dbReference type="InterPro" id="IPR024626">
    <property type="entry name" value="Kri1-like_C"/>
</dbReference>
<feature type="compositionally biased region" description="Basic and acidic residues" evidence="3">
    <location>
        <begin position="769"/>
        <end position="780"/>
    </location>
</feature>
<feature type="compositionally biased region" description="Basic residues" evidence="3">
    <location>
        <begin position="642"/>
        <end position="653"/>
    </location>
</feature>
<protein>
    <recommendedName>
        <fullName evidence="2">Protein KRI1 homolog</fullName>
    </recommendedName>
</protein>
<dbReference type="PANTHER" id="PTHR14490:SF5">
    <property type="entry name" value="PROTEIN KRI1 HOMOLOG"/>
    <property type="match status" value="1"/>
</dbReference>
<feature type="compositionally biased region" description="Basic and acidic residues" evidence="3">
    <location>
        <begin position="711"/>
        <end position="724"/>
    </location>
</feature>
<dbReference type="Pfam" id="PF12936">
    <property type="entry name" value="Kri1_C"/>
    <property type="match status" value="1"/>
</dbReference>
<dbReference type="PANTHER" id="PTHR14490">
    <property type="entry name" value="ZINC FINGER, ZZ TYPE"/>
    <property type="match status" value="1"/>
</dbReference>
<feature type="compositionally biased region" description="Acidic residues" evidence="3">
    <location>
        <begin position="117"/>
        <end position="127"/>
    </location>
</feature>
<evidence type="ECO:0000313" key="5">
    <source>
        <dbReference type="EMBL" id="KAL0870190.1"/>
    </source>
</evidence>
<feature type="region of interest" description="Disordered" evidence="3">
    <location>
        <begin position="373"/>
        <end position="407"/>
    </location>
</feature>
<evidence type="ECO:0000313" key="6">
    <source>
        <dbReference type="Proteomes" id="UP001549920"/>
    </source>
</evidence>
<feature type="compositionally biased region" description="Basic and acidic residues" evidence="3">
    <location>
        <begin position="265"/>
        <end position="284"/>
    </location>
</feature>
<gene>
    <name evidence="5" type="ORF">ABMA27_006334</name>
</gene>
<feature type="compositionally biased region" description="Polar residues" evidence="3">
    <location>
        <begin position="741"/>
        <end position="750"/>
    </location>
</feature>
<feature type="region of interest" description="Disordered" evidence="3">
    <location>
        <begin position="257"/>
        <end position="284"/>
    </location>
</feature>
<dbReference type="Proteomes" id="UP001549920">
    <property type="component" value="Unassembled WGS sequence"/>
</dbReference>
<feature type="region of interest" description="Disordered" evidence="3">
    <location>
        <begin position="41"/>
        <end position="73"/>
    </location>
</feature>
<comment type="caution">
    <text evidence="5">The sequence shown here is derived from an EMBL/GenBank/DDBJ whole genome shotgun (WGS) entry which is preliminary data.</text>
</comment>
<comment type="similarity">
    <text evidence="1">Belongs to the KRI1 family.</text>
</comment>
<evidence type="ECO:0000256" key="1">
    <source>
        <dbReference type="ARBA" id="ARBA00007473"/>
    </source>
</evidence>
<dbReference type="InterPro" id="IPR018034">
    <property type="entry name" value="Kri1"/>
</dbReference>
<dbReference type="Pfam" id="PF05178">
    <property type="entry name" value="Kri1"/>
    <property type="match status" value="1"/>
</dbReference>
<organism evidence="5 6">
    <name type="scientific">Loxostege sticticalis</name>
    <name type="common">Beet webworm moth</name>
    <dbReference type="NCBI Taxonomy" id="481309"/>
    <lineage>
        <taxon>Eukaryota</taxon>
        <taxon>Metazoa</taxon>
        <taxon>Ecdysozoa</taxon>
        <taxon>Arthropoda</taxon>
        <taxon>Hexapoda</taxon>
        <taxon>Insecta</taxon>
        <taxon>Pterygota</taxon>
        <taxon>Neoptera</taxon>
        <taxon>Endopterygota</taxon>
        <taxon>Lepidoptera</taxon>
        <taxon>Glossata</taxon>
        <taxon>Ditrysia</taxon>
        <taxon>Pyraloidea</taxon>
        <taxon>Crambidae</taxon>
        <taxon>Pyraustinae</taxon>
        <taxon>Loxostege</taxon>
    </lineage>
</organism>
<dbReference type="EMBL" id="JBEUOH010000019">
    <property type="protein sequence ID" value="KAL0870190.1"/>
    <property type="molecule type" value="Genomic_DNA"/>
</dbReference>
<evidence type="ECO:0000259" key="4">
    <source>
        <dbReference type="Pfam" id="PF12936"/>
    </source>
</evidence>
<evidence type="ECO:0000256" key="3">
    <source>
        <dbReference type="SAM" id="MobiDB-lite"/>
    </source>
</evidence>
<feature type="compositionally biased region" description="Basic and acidic residues" evidence="3">
    <location>
        <begin position="376"/>
        <end position="389"/>
    </location>
</feature>
<feature type="compositionally biased region" description="Polar residues" evidence="3">
    <location>
        <begin position="660"/>
        <end position="683"/>
    </location>
</feature>
<feature type="compositionally biased region" description="Acidic residues" evidence="3">
    <location>
        <begin position="56"/>
        <end position="73"/>
    </location>
</feature>
<feature type="compositionally biased region" description="Acidic residues" evidence="3">
    <location>
        <begin position="390"/>
        <end position="399"/>
    </location>
</feature>
<feature type="compositionally biased region" description="Basic and acidic residues" evidence="3">
    <location>
        <begin position="128"/>
        <end position="143"/>
    </location>
</feature>
<feature type="compositionally biased region" description="Basic residues" evidence="3">
    <location>
        <begin position="559"/>
        <end position="569"/>
    </location>
</feature>
<reference evidence="5 6" key="1">
    <citation type="submission" date="2024-06" db="EMBL/GenBank/DDBJ databases">
        <title>A chromosome-level genome assembly of beet webworm, Loxostege sticticalis.</title>
        <authorList>
            <person name="Zhang Y."/>
        </authorList>
    </citation>
    <scope>NUCLEOTIDE SEQUENCE [LARGE SCALE GENOMIC DNA]</scope>
    <source>
        <strain evidence="5">AQ026</strain>
        <tissue evidence="5">Whole body</tissue>
    </source>
</reference>
<proteinExistence type="inferred from homology"/>
<feature type="compositionally biased region" description="Basic and acidic residues" evidence="3">
    <location>
        <begin position="96"/>
        <end position="110"/>
    </location>
</feature>
<evidence type="ECO:0000256" key="2">
    <source>
        <dbReference type="ARBA" id="ARBA00017294"/>
    </source>
</evidence>
<feature type="region of interest" description="Disordered" evidence="3">
    <location>
        <begin position="89"/>
        <end position="157"/>
    </location>
</feature>
<keyword evidence="6" id="KW-1185">Reference proteome</keyword>
<feature type="compositionally biased region" description="Polar residues" evidence="3">
    <location>
        <begin position="621"/>
        <end position="633"/>
    </location>
</feature>
<feature type="region of interest" description="Disordered" evidence="3">
    <location>
        <begin position="555"/>
        <end position="843"/>
    </location>
</feature>
<feature type="domain" description="Kri1-like C-terminal" evidence="4">
    <location>
        <begin position="447"/>
        <end position="535"/>
    </location>
</feature>
<feature type="compositionally biased region" description="Basic and acidic residues" evidence="3">
    <location>
        <begin position="570"/>
        <end position="606"/>
    </location>
</feature>
<sequence length="861" mass="99976">MSKKKLFEDDSEEDIAIKTENEYAKKYDTWRKKEEIYKLEQKYGPDALNSEASGSDSEDESDAPPEVSEEVEEQFLKTLALLKTKDPRIYDPNYKCFDKDEEKKPEETSKPKTLTFDDSDDDDDDGGDIFKIEKKAEIDDTPKDSSGSPKKNKKEKKIKDYLTGKAEHIDEEVEKDLAPLKALWSDPKLSEGEAFLRDYILNKRYLEDGADAGEAADKLRDDEALEADEEIVEEQSRFERAYNFRFEEPDDEYLKRFPRTVSSTRPKDDRRARKRAEVRERKEKEKARKMEEIGRLKALKLKDIQEKIAKIKEVTGNEDLAFKEEDIEGDFDPEEHDRRMRALFDEEYYGEADDQKPVFPDLDEELEIENWDNYEEEARQPQDDDGPHCEDEEFNMDADYDPKQPRAGLLEEIQKTLGKKRRNRKRKSKLAEILTVEKPKFIPEADKTYDQYMEEYYKLDCEDVIGGDLPTRFKYRAVVPNDYGLTVEEILLADDKELTQWVPLKKIVRHRPEHVERGEVKSYAQRAADAALKKKLLPSLFRDLPEEPELVVPVEEGSKKKKKKKKKNKEKTAEDTDTVKENDELNDGRDAEVNSDVEEVKNEVNEKKKKKKRAIEESFEASASQEDLSTTYNEIDEENATKKVKSKKKKNTHPVKENTEASTSQEDLSTTHNELDEGNTTQEVKSKKKKKKQKVNGVAENSGKNINATEISHDQKDINSEERKTSKKNKKKKANEFIVESVTNQGPSKDTSQENKEIINSKANNNKPTPDKKMKRKLEETSSEIPRKKNKNKGVDSNIAKNSNKKTSKQKDKFKNKNKFKSKQSNDKSNDNPLAKLSDERLKAYGLNPKKYRSFLKYKKF</sequence>
<accession>A0ABR3HIG4</accession>
<name>A0ABR3HIG4_LOXSC</name>